<protein>
    <submittedName>
        <fullName evidence="2">DUF58 domain-containing protein</fullName>
    </submittedName>
</protein>
<dbReference type="Pfam" id="PF01882">
    <property type="entry name" value="DUF58"/>
    <property type="match status" value="1"/>
</dbReference>
<evidence type="ECO:0000313" key="3">
    <source>
        <dbReference type="Proteomes" id="UP000650524"/>
    </source>
</evidence>
<proteinExistence type="predicted"/>
<evidence type="ECO:0000313" key="2">
    <source>
        <dbReference type="EMBL" id="MBC8177178.1"/>
    </source>
</evidence>
<evidence type="ECO:0000259" key="1">
    <source>
        <dbReference type="Pfam" id="PF01882"/>
    </source>
</evidence>
<gene>
    <name evidence="2" type="ORF">H8E19_07200</name>
</gene>
<sequence length="291" mass="33535">MLSEALFKKIQRFHFTTKRLANDLFAGQYESAFKGRGMEFAEVREYQIGDDIRTIDWNVSARFGRPFVKVFHEERELTVILILDLSGSHLFGTRGKFKRELLAEVAGMLAFLAIRTNDKVGAILFSSGVEKYIPPKKGASHVWRLIKEIFTYESQDLSTNIDAVLTYLHRVAKRHTILFLISDCMDTGFEKSLRLTAKKHDLTVIRVTDPAEEALPEVGLVALKDPETGETALINSKSKRLREKWRAYRKEQTDYLTDLFRRAGIDHVDLVTNGPVVEPLTRLFEMRRRRQ</sequence>
<dbReference type="SUPFAM" id="SSF53300">
    <property type="entry name" value="vWA-like"/>
    <property type="match status" value="1"/>
</dbReference>
<comment type="caution">
    <text evidence="2">The sequence shown here is derived from an EMBL/GenBank/DDBJ whole genome shotgun (WGS) entry which is preliminary data.</text>
</comment>
<dbReference type="PANTHER" id="PTHR33608">
    <property type="entry name" value="BLL2464 PROTEIN"/>
    <property type="match status" value="1"/>
</dbReference>
<dbReference type="InterPro" id="IPR002881">
    <property type="entry name" value="DUF58"/>
</dbReference>
<name>A0A8J6MYK4_9DELT</name>
<dbReference type="EMBL" id="JACNJD010000194">
    <property type="protein sequence ID" value="MBC8177178.1"/>
    <property type="molecule type" value="Genomic_DNA"/>
</dbReference>
<organism evidence="2 3">
    <name type="scientific">Candidatus Desulfacyla euxinica</name>
    <dbReference type="NCBI Taxonomy" id="2841693"/>
    <lineage>
        <taxon>Bacteria</taxon>
        <taxon>Deltaproteobacteria</taxon>
        <taxon>Candidatus Desulfacyla</taxon>
    </lineage>
</organism>
<dbReference type="AlphaFoldDB" id="A0A8J6MYK4"/>
<dbReference type="InterPro" id="IPR036465">
    <property type="entry name" value="vWFA_dom_sf"/>
</dbReference>
<dbReference type="Proteomes" id="UP000650524">
    <property type="component" value="Unassembled WGS sequence"/>
</dbReference>
<reference evidence="2 3" key="1">
    <citation type="submission" date="2020-08" db="EMBL/GenBank/DDBJ databases">
        <title>Bridging the membrane lipid divide: bacteria of the FCB group superphylum have the potential to synthesize archaeal ether lipids.</title>
        <authorList>
            <person name="Villanueva L."/>
            <person name="Von Meijenfeldt F.A.B."/>
            <person name="Westbye A.B."/>
            <person name="Yadav S."/>
            <person name="Hopmans E.C."/>
            <person name="Dutilh B.E."/>
            <person name="Sinninghe Damste J.S."/>
        </authorList>
    </citation>
    <scope>NUCLEOTIDE SEQUENCE [LARGE SCALE GENOMIC DNA]</scope>
    <source>
        <strain evidence="2">NIOZ-UU27</strain>
    </source>
</reference>
<accession>A0A8J6MYK4</accession>
<feature type="domain" description="DUF58" evidence="1">
    <location>
        <begin position="42"/>
        <end position="252"/>
    </location>
</feature>
<dbReference type="PANTHER" id="PTHR33608:SF6">
    <property type="entry name" value="BLL2464 PROTEIN"/>
    <property type="match status" value="1"/>
</dbReference>
<dbReference type="Gene3D" id="3.40.50.410">
    <property type="entry name" value="von Willebrand factor, type A domain"/>
    <property type="match status" value="1"/>
</dbReference>